<proteinExistence type="predicted"/>
<protein>
    <submittedName>
        <fullName evidence="1">Uncharacterized protein</fullName>
    </submittedName>
</protein>
<comment type="caution">
    <text evidence="1">The sequence shown here is derived from an EMBL/GenBank/DDBJ whole genome shotgun (WGS) entry which is preliminary data.</text>
</comment>
<organism evidence="1 2">
    <name type="scientific">Trichinella britovi</name>
    <name type="common">Parasitic roundworm</name>
    <dbReference type="NCBI Taxonomy" id="45882"/>
    <lineage>
        <taxon>Eukaryota</taxon>
        <taxon>Metazoa</taxon>
        <taxon>Ecdysozoa</taxon>
        <taxon>Nematoda</taxon>
        <taxon>Enoplea</taxon>
        <taxon>Dorylaimia</taxon>
        <taxon>Trichinellida</taxon>
        <taxon>Trichinellidae</taxon>
        <taxon>Trichinella</taxon>
    </lineage>
</organism>
<keyword evidence="2" id="KW-1185">Reference proteome</keyword>
<gene>
    <name evidence="1" type="ORF">T03_3959</name>
</gene>
<evidence type="ECO:0000313" key="1">
    <source>
        <dbReference type="EMBL" id="KRY57435.1"/>
    </source>
</evidence>
<dbReference type="EMBL" id="JYDI01000031">
    <property type="protein sequence ID" value="KRY57435.1"/>
    <property type="molecule type" value="Genomic_DNA"/>
</dbReference>
<evidence type="ECO:0000313" key="2">
    <source>
        <dbReference type="Proteomes" id="UP000054653"/>
    </source>
</evidence>
<dbReference type="Proteomes" id="UP000054653">
    <property type="component" value="Unassembled WGS sequence"/>
</dbReference>
<reference evidence="1 2" key="1">
    <citation type="submission" date="2015-01" db="EMBL/GenBank/DDBJ databases">
        <title>Evolution of Trichinella species and genotypes.</title>
        <authorList>
            <person name="Korhonen P.K."/>
            <person name="Edoardo P."/>
            <person name="Giuseppe L.R."/>
            <person name="Gasser R.B."/>
        </authorList>
    </citation>
    <scope>NUCLEOTIDE SEQUENCE [LARGE SCALE GENOMIC DNA]</scope>
    <source>
        <strain evidence="1">ISS120</strain>
    </source>
</reference>
<dbReference type="AlphaFoldDB" id="A0A0V1D7H8"/>
<accession>A0A0V1D7H8</accession>
<sequence>MYGHPGYTPGTRYRNNIAEIYANIPAILCKVGLPTCDAKTFYIDGIAPSVRVRTETTTATKPTGQLHLLEATTPDDENNLFHG</sequence>
<name>A0A0V1D7H8_TRIBR</name>